<keyword evidence="6" id="KW-1185">Reference proteome</keyword>
<keyword evidence="1 3" id="KW-0732">Signal</keyword>
<evidence type="ECO:0000256" key="2">
    <source>
        <dbReference type="SAM" id="MobiDB-lite"/>
    </source>
</evidence>
<organism evidence="5 6">
    <name type="scientific">Gaetbulibacter aestuarii</name>
    <dbReference type="NCBI Taxonomy" id="1502358"/>
    <lineage>
        <taxon>Bacteria</taxon>
        <taxon>Pseudomonadati</taxon>
        <taxon>Bacteroidota</taxon>
        <taxon>Flavobacteriia</taxon>
        <taxon>Flavobacteriales</taxon>
        <taxon>Flavobacteriaceae</taxon>
        <taxon>Gaetbulibacter</taxon>
    </lineage>
</organism>
<sequence length="200" mass="22348">MKSTLLFLFLFTLSLSGFSQEDQPKADPNQSTDEYQEQEPVGGMQGIKFGVRGGMTISNLDFDGVPNVTNKHRNSMYIGFLAHLGLSRTVALIPELQFSAEGANKEELHLDYIQLPVMLQFRISEKIKFGLGPQVGLNIPKVDDNLQDLAFSGVAGLEYKINYVMFADLRYNYGLTNIFDTDYGVSAKNRTLQIGIGYKF</sequence>
<dbReference type="InterPro" id="IPR011250">
    <property type="entry name" value="OMP/PagP_B-barrel"/>
</dbReference>
<comment type="caution">
    <text evidence="5">The sequence shown here is derived from an EMBL/GenBank/DDBJ whole genome shotgun (WGS) entry which is preliminary data.</text>
</comment>
<dbReference type="EMBL" id="JBAWKB010000004">
    <property type="protein sequence ID" value="MFH6772621.1"/>
    <property type="molecule type" value="Genomic_DNA"/>
</dbReference>
<protein>
    <submittedName>
        <fullName evidence="5">Porin family protein</fullName>
    </submittedName>
</protein>
<evidence type="ECO:0000313" key="6">
    <source>
        <dbReference type="Proteomes" id="UP001610100"/>
    </source>
</evidence>
<evidence type="ECO:0000259" key="4">
    <source>
        <dbReference type="Pfam" id="PF13505"/>
    </source>
</evidence>
<dbReference type="SUPFAM" id="SSF56925">
    <property type="entry name" value="OMPA-like"/>
    <property type="match status" value="1"/>
</dbReference>
<feature type="signal peptide" evidence="3">
    <location>
        <begin position="1"/>
        <end position="19"/>
    </location>
</feature>
<evidence type="ECO:0000256" key="3">
    <source>
        <dbReference type="SAM" id="SignalP"/>
    </source>
</evidence>
<accession>A0ABW7N0M3</accession>
<proteinExistence type="predicted"/>
<dbReference type="InterPro" id="IPR027385">
    <property type="entry name" value="Beta-barrel_OMP"/>
</dbReference>
<gene>
    <name evidence="5" type="ORF">V8G58_11815</name>
</gene>
<feature type="domain" description="Outer membrane protein beta-barrel" evidence="4">
    <location>
        <begin position="48"/>
        <end position="200"/>
    </location>
</feature>
<evidence type="ECO:0000313" key="5">
    <source>
        <dbReference type="EMBL" id="MFH6772621.1"/>
    </source>
</evidence>
<dbReference type="RefSeq" id="WP_344741977.1">
    <property type="nucleotide sequence ID" value="NZ_BAABAY010000006.1"/>
</dbReference>
<dbReference type="Proteomes" id="UP001610100">
    <property type="component" value="Unassembled WGS sequence"/>
</dbReference>
<name>A0ABW7N0M3_9FLAO</name>
<dbReference type="Gene3D" id="2.40.160.20">
    <property type="match status" value="1"/>
</dbReference>
<evidence type="ECO:0000256" key="1">
    <source>
        <dbReference type="ARBA" id="ARBA00022729"/>
    </source>
</evidence>
<feature type="region of interest" description="Disordered" evidence="2">
    <location>
        <begin position="19"/>
        <end position="39"/>
    </location>
</feature>
<reference evidence="5 6" key="1">
    <citation type="submission" date="2024-02" db="EMBL/GenBank/DDBJ databases">
        <title>A Gaetbulibacter species isolated from tidal flats and genomic insights of their niches.</title>
        <authorList>
            <person name="Ye Y."/>
        </authorList>
    </citation>
    <scope>NUCLEOTIDE SEQUENCE [LARGE SCALE GENOMIC DNA]</scope>
    <source>
        <strain evidence="5 6">KYW382</strain>
    </source>
</reference>
<dbReference type="Pfam" id="PF13505">
    <property type="entry name" value="OMP_b-brl"/>
    <property type="match status" value="1"/>
</dbReference>
<feature type="chain" id="PRO_5045812945" evidence="3">
    <location>
        <begin position="20"/>
        <end position="200"/>
    </location>
</feature>